<dbReference type="InterPro" id="IPR003789">
    <property type="entry name" value="Asn/Gln_tRNA_amidoTrase-B-like"/>
</dbReference>
<dbReference type="AlphaFoldDB" id="A0A0G1CGU1"/>
<dbReference type="Proteomes" id="UP000034036">
    <property type="component" value="Unassembled WGS sequence"/>
</dbReference>
<accession>A0A0G1CGU1</accession>
<dbReference type="PATRIC" id="fig|1618659.3.peg.131"/>
<comment type="caution">
    <text evidence="1">The sequence shown here is derived from an EMBL/GenBank/DDBJ whole genome shotgun (WGS) entry which is preliminary data.</text>
</comment>
<name>A0A0G1CGU1_9BACT</name>
<evidence type="ECO:0008006" key="3">
    <source>
        <dbReference type="Google" id="ProtNLM"/>
    </source>
</evidence>
<dbReference type="Gene3D" id="1.10.1510.10">
    <property type="entry name" value="Uncharacterised protein YqeY/AIM41 PF09424, N-terminal domain"/>
    <property type="match status" value="1"/>
</dbReference>
<dbReference type="SUPFAM" id="SSF89095">
    <property type="entry name" value="GatB/YqeY motif"/>
    <property type="match status" value="1"/>
</dbReference>
<protein>
    <recommendedName>
        <fullName evidence="3">GatB/YqeY domain-containing protein</fullName>
    </recommendedName>
</protein>
<dbReference type="STRING" id="1618659.UV11_C0003G0010"/>
<dbReference type="InterPro" id="IPR019004">
    <property type="entry name" value="YqeY/Aim41"/>
</dbReference>
<dbReference type="Pfam" id="PF09424">
    <property type="entry name" value="YqeY"/>
    <property type="match status" value="1"/>
</dbReference>
<dbReference type="InterPro" id="IPR042184">
    <property type="entry name" value="YqeY/Aim41_N"/>
</dbReference>
<evidence type="ECO:0000313" key="2">
    <source>
        <dbReference type="Proteomes" id="UP000034036"/>
    </source>
</evidence>
<dbReference type="EMBL" id="LCDF01000003">
    <property type="protein sequence ID" value="KKS48783.1"/>
    <property type="molecule type" value="Genomic_DNA"/>
</dbReference>
<dbReference type="Gene3D" id="1.10.10.410">
    <property type="match status" value="1"/>
</dbReference>
<sequence length="151" mass="16850">MSLKEKLNEDIKSALKAGDSERVSVLRMLSASIKNREIQLLKKDVGLSDTEIIEVIRAEAKKRRDSAVEFGKANRSELKEKEEKEAEILKAYLPAELSDLEIQRILQDGIRETGAKDEKDFGKVMKAVMPALKGRASGDRISAALKNLLLQ</sequence>
<evidence type="ECO:0000313" key="1">
    <source>
        <dbReference type="EMBL" id="KKS48783.1"/>
    </source>
</evidence>
<proteinExistence type="predicted"/>
<dbReference type="PANTHER" id="PTHR28055">
    <property type="entry name" value="ALTERED INHERITANCE OF MITOCHONDRIA PROTEIN 41, MITOCHONDRIAL"/>
    <property type="match status" value="1"/>
</dbReference>
<organism evidence="1 2">
    <name type="scientific">Candidatus Giovannonibacteria bacterium GW2011_GWF2_42_19</name>
    <dbReference type="NCBI Taxonomy" id="1618659"/>
    <lineage>
        <taxon>Bacteria</taxon>
        <taxon>Candidatus Giovannoniibacteriota</taxon>
    </lineage>
</organism>
<dbReference type="PANTHER" id="PTHR28055:SF1">
    <property type="entry name" value="ALTERED INHERITANCE OF MITOCHONDRIA PROTEIN 41, MITOCHONDRIAL"/>
    <property type="match status" value="1"/>
</dbReference>
<dbReference type="GO" id="GO:0016884">
    <property type="term" value="F:carbon-nitrogen ligase activity, with glutamine as amido-N-donor"/>
    <property type="evidence" value="ECO:0007669"/>
    <property type="project" value="InterPro"/>
</dbReference>
<reference evidence="1 2" key="1">
    <citation type="journal article" date="2015" name="Nature">
        <title>rRNA introns, odd ribosomes, and small enigmatic genomes across a large radiation of phyla.</title>
        <authorList>
            <person name="Brown C.T."/>
            <person name="Hug L.A."/>
            <person name="Thomas B.C."/>
            <person name="Sharon I."/>
            <person name="Castelle C.J."/>
            <person name="Singh A."/>
            <person name="Wilkins M.J."/>
            <person name="Williams K.H."/>
            <person name="Banfield J.F."/>
        </authorList>
    </citation>
    <scope>NUCLEOTIDE SEQUENCE [LARGE SCALE GENOMIC DNA]</scope>
</reference>
<gene>
    <name evidence="1" type="ORF">UV11_C0003G0010</name>
</gene>
<dbReference type="InterPro" id="IPR023168">
    <property type="entry name" value="GatB_Yqey_C_2"/>
</dbReference>